<dbReference type="PROSITE" id="PS50071">
    <property type="entry name" value="HOMEOBOX_2"/>
    <property type="match status" value="1"/>
</dbReference>
<dbReference type="PANTHER" id="PTHR24329">
    <property type="entry name" value="HOMEOBOX PROTEIN ARISTALESS"/>
    <property type="match status" value="1"/>
</dbReference>
<evidence type="ECO:0000256" key="5">
    <source>
        <dbReference type="PROSITE-ProRule" id="PRU00108"/>
    </source>
</evidence>
<keyword evidence="2 5" id="KW-0238">DNA-binding</keyword>
<dbReference type="SMART" id="SM00389">
    <property type="entry name" value="HOX"/>
    <property type="match status" value="1"/>
</dbReference>
<dbReference type="InterPro" id="IPR009057">
    <property type="entry name" value="Homeodomain-like_sf"/>
</dbReference>
<dbReference type="Ensembl" id="ENSGWIT00000013983.1">
    <property type="protein sequence ID" value="ENSGWIP00000012549.1"/>
    <property type="gene ID" value="ENSGWIG00000007285.1"/>
</dbReference>
<keyword evidence="9" id="KW-1185">Reference proteome</keyword>
<dbReference type="InterPro" id="IPR001356">
    <property type="entry name" value="HD"/>
</dbReference>
<dbReference type="Proteomes" id="UP000694680">
    <property type="component" value="Chromosome 6"/>
</dbReference>
<dbReference type="SUPFAM" id="SSF46689">
    <property type="entry name" value="Homeodomain-like"/>
    <property type="match status" value="1"/>
</dbReference>
<dbReference type="Gene3D" id="1.10.10.60">
    <property type="entry name" value="Homeodomain-like"/>
    <property type="match status" value="1"/>
</dbReference>
<proteinExistence type="predicted"/>
<protein>
    <submittedName>
        <fullName evidence="8">ALX homeobox protein 1-like</fullName>
    </submittedName>
</protein>
<gene>
    <name evidence="8" type="primary">LOC114466044</name>
</gene>
<dbReference type="GO" id="GO:0000977">
    <property type="term" value="F:RNA polymerase II transcription regulatory region sequence-specific DNA binding"/>
    <property type="evidence" value="ECO:0007669"/>
    <property type="project" value="TreeGrafter"/>
</dbReference>
<dbReference type="FunFam" id="1.10.10.60:FF:000679">
    <property type="entry name" value="Homeobox protein aristaless"/>
    <property type="match status" value="1"/>
</dbReference>
<dbReference type="RefSeq" id="XP_028307282.1">
    <property type="nucleotide sequence ID" value="XM_028451481.1"/>
</dbReference>
<accession>A0A8C5DVN6</accession>
<comment type="subcellular location">
    <subcellularLocation>
        <location evidence="1 5 6">Nucleus</location>
    </subcellularLocation>
</comment>
<dbReference type="PROSITE" id="PS00027">
    <property type="entry name" value="HOMEOBOX_1"/>
    <property type="match status" value="1"/>
</dbReference>
<feature type="domain" description="Homeobox" evidence="7">
    <location>
        <begin position="105"/>
        <end position="165"/>
    </location>
</feature>
<reference evidence="8" key="2">
    <citation type="submission" date="2025-08" db="UniProtKB">
        <authorList>
            <consortium name="Ensembl"/>
        </authorList>
    </citation>
    <scope>IDENTIFICATION</scope>
</reference>
<dbReference type="GeneID" id="114466044"/>
<evidence type="ECO:0000256" key="3">
    <source>
        <dbReference type="ARBA" id="ARBA00023155"/>
    </source>
</evidence>
<reference evidence="8" key="3">
    <citation type="submission" date="2025-09" db="UniProtKB">
        <authorList>
            <consortium name="Ensembl"/>
        </authorList>
    </citation>
    <scope>IDENTIFICATION</scope>
</reference>
<evidence type="ECO:0000313" key="8">
    <source>
        <dbReference type="Ensembl" id="ENSGWIP00000012549.1"/>
    </source>
</evidence>
<evidence type="ECO:0000256" key="2">
    <source>
        <dbReference type="ARBA" id="ARBA00023125"/>
    </source>
</evidence>
<dbReference type="Pfam" id="PF00046">
    <property type="entry name" value="Homeodomain"/>
    <property type="match status" value="1"/>
</dbReference>
<organism evidence="8 9">
    <name type="scientific">Gouania willdenowi</name>
    <name type="common">Blunt-snouted clingfish</name>
    <name type="synonym">Lepadogaster willdenowi</name>
    <dbReference type="NCBI Taxonomy" id="441366"/>
    <lineage>
        <taxon>Eukaryota</taxon>
        <taxon>Metazoa</taxon>
        <taxon>Chordata</taxon>
        <taxon>Craniata</taxon>
        <taxon>Vertebrata</taxon>
        <taxon>Euteleostomi</taxon>
        <taxon>Actinopterygii</taxon>
        <taxon>Neopterygii</taxon>
        <taxon>Teleostei</taxon>
        <taxon>Neoteleostei</taxon>
        <taxon>Acanthomorphata</taxon>
        <taxon>Ovalentaria</taxon>
        <taxon>Blenniimorphae</taxon>
        <taxon>Blenniiformes</taxon>
        <taxon>Gobiesocoidei</taxon>
        <taxon>Gobiesocidae</taxon>
        <taxon>Gobiesocinae</taxon>
        <taxon>Gouania</taxon>
    </lineage>
</organism>
<dbReference type="PANTHER" id="PTHR24329:SF340">
    <property type="entry name" value="ARISTALESS RELATED HOMEOBOX"/>
    <property type="match status" value="1"/>
</dbReference>
<name>A0A8C5DVN6_GOUWI</name>
<dbReference type="AlphaFoldDB" id="A0A8C5DVN6"/>
<evidence type="ECO:0000313" key="9">
    <source>
        <dbReference type="Proteomes" id="UP000694680"/>
    </source>
</evidence>
<dbReference type="GO" id="GO:0000981">
    <property type="term" value="F:DNA-binding transcription factor activity, RNA polymerase II-specific"/>
    <property type="evidence" value="ECO:0007669"/>
    <property type="project" value="InterPro"/>
</dbReference>
<evidence type="ECO:0000259" key="7">
    <source>
        <dbReference type="PROSITE" id="PS50071"/>
    </source>
</evidence>
<dbReference type="CDD" id="cd00086">
    <property type="entry name" value="homeodomain"/>
    <property type="match status" value="1"/>
</dbReference>
<reference evidence="8" key="1">
    <citation type="submission" date="2020-06" db="EMBL/GenBank/DDBJ databases">
        <authorList>
            <consortium name="Wellcome Sanger Institute Data Sharing"/>
        </authorList>
    </citation>
    <scope>NUCLEOTIDE SEQUENCE [LARGE SCALE GENOMIC DNA]</scope>
</reference>
<dbReference type="OrthoDB" id="6159439at2759"/>
<evidence type="ECO:0000256" key="1">
    <source>
        <dbReference type="ARBA" id="ARBA00004123"/>
    </source>
</evidence>
<keyword evidence="4 5" id="KW-0539">Nucleus</keyword>
<dbReference type="InterPro" id="IPR050649">
    <property type="entry name" value="Paired_Homeobox_TFs"/>
</dbReference>
<feature type="DNA-binding region" description="Homeobox" evidence="5">
    <location>
        <begin position="107"/>
        <end position="166"/>
    </location>
</feature>
<sequence>MNLKLSFTVLMSADKLVEFWTGEKAEETNMDQRGEIPVRSKITHSIEEILRRPTCVQKESRTYRNWSVIKENYKVSKQQSCSVETPQSELLKETQKSIADYKSEKKRRQTRVTFTPFQIQELEKAFQQSHYPDITARDQLASSLHLTEGRIQIWFQNRRAKWRKAETVKDLELMKTQQLHSTTYGQLHLDKPVMPSMSWPSCCLSKAFLSGIYSSSTSATHLMTNTNFFGHRTICFDVTNKEL</sequence>
<evidence type="ECO:0000256" key="6">
    <source>
        <dbReference type="RuleBase" id="RU000682"/>
    </source>
</evidence>
<keyword evidence="3 5" id="KW-0371">Homeobox</keyword>
<dbReference type="InterPro" id="IPR017970">
    <property type="entry name" value="Homeobox_CS"/>
</dbReference>
<evidence type="ECO:0000256" key="4">
    <source>
        <dbReference type="ARBA" id="ARBA00023242"/>
    </source>
</evidence>
<dbReference type="GO" id="GO:0005634">
    <property type="term" value="C:nucleus"/>
    <property type="evidence" value="ECO:0007669"/>
    <property type="project" value="UniProtKB-SubCell"/>
</dbReference>